<keyword evidence="4" id="KW-0808">Transferase</keyword>
<dbReference type="SMART" id="SM00387">
    <property type="entry name" value="HATPase_c"/>
    <property type="match status" value="1"/>
</dbReference>
<dbReference type="InterPro" id="IPR011006">
    <property type="entry name" value="CheY-like_superfamily"/>
</dbReference>
<dbReference type="NCBIfam" id="TIGR00229">
    <property type="entry name" value="sensory_box"/>
    <property type="match status" value="1"/>
</dbReference>
<dbReference type="Pfam" id="PF00512">
    <property type="entry name" value="HisKA"/>
    <property type="match status" value="1"/>
</dbReference>
<dbReference type="SUPFAM" id="SSF55874">
    <property type="entry name" value="ATPase domain of HSP90 chaperone/DNA topoisomerase II/histidine kinase"/>
    <property type="match status" value="1"/>
</dbReference>
<dbReference type="InterPro" id="IPR003661">
    <property type="entry name" value="HisK_dim/P_dom"/>
</dbReference>
<dbReference type="InterPro" id="IPR036097">
    <property type="entry name" value="HisK_dim/P_sf"/>
</dbReference>
<keyword evidence="3 7" id="KW-0597">Phosphoprotein</keyword>
<dbReference type="EMBL" id="QKNY01000007">
    <property type="protein sequence ID" value="RJX43685.1"/>
    <property type="molecule type" value="Genomic_DNA"/>
</dbReference>
<dbReference type="InterPro" id="IPR036890">
    <property type="entry name" value="HATPase_C_sf"/>
</dbReference>
<dbReference type="CDD" id="cd00130">
    <property type="entry name" value="PAS"/>
    <property type="match status" value="1"/>
</dbReference>
<dbReference type="PROSITE" id="PS50109">
    <property type="entry name" value="HIS_KIN"/>
    <property type="match status" value="1"/>
</dbReference>
<dbReference type="Gene3D" id="1.10.287.130">
    <property type="match status" value="1"/>
</dbReference>
<evidence type="ECO:0000256" key="6">
    <source>
        <dbReference type="ARBA" id="ARBA00023012"/>
    </source>
</evidence>
<dbReference type="SMART" id="SM00091">
    <property type="entry name" value="PAS"/>
    <property type="match status" value="1"/>
</dbReference>
<keyword evidence="13" id="KW-1185">Reference proteome</keyword>
<dbReference type="CDD" id="cd00156">
    <property type="entry name" value="REC"/>
    <property type="match status" value="1"/>
</dbReference>
<organism evidence="12 13">
    <name type="scientific">Halonotius aquaticus</name>
    <dbReference type="NCBI Taxonomy" id="2216978"/>
    <lineage>
        <taxon>Archaea</taxon>
        <taxon>Methanobacteriati</taxon>
        <taxon>Methanobacteriota</taxon>
        <taxon>Stenosarchaea group</taxon>
        <taxon>Halobacteria</taxon>
        <taxon>Halobacteriales</taxon>
        <taxon>Haloferacaceae</taxon>
        <taxon>Halonotius</taxon>
    </lineage>
</organism>
<evidence type="ECO:0000256" key="3">
    <source>
        <dbReference type="ARBA" id="ARBA00022553"/>
    </source>
</evidence>
<dbReference type="PROSITE" id="PS50113">
    <property type="entry name" value="PAC"/>
    <property type="match status" value="1"/>
</dbReference>
<dbReference type="CDD" id="cd00075">
    <property type="entry name" value="HATPase"/>
    <property type="match status" value="1"/>
</dbReference>
<dbReference type="PANTHER" id="PTHR43711">
    <property type="entry name" value="TWO-COMPONENT HISTIDINE KINASE"/>
    <property type="match status" value="1"/>
</dbReference>
<dbReference type="PRINTS" id="PR00344">
    <property type="entry name" value="BCTRLSENSOR"/>
</dbReference>
<dbReference type="PROSITE" id="PS50110">
    <property type="entry name" value="RESPONSE_REGULATORY"/>
    <property type="match status" value="1"/>
</dbReference>
<feature type="domain" description="Histidine kinase" evidence="8">
    <location>
        <begin position="447"/>
        <end position="635"/>
    </location>
</feature>
<dbReference type="Pfam" id="PF08447">
    <property type="entry name" value="PAS_3"/>
    <property type="match status" value="1"/>
</dbReference>
<dbReference type="InterPro" id="IPR004358">
    <property type="entry name" value="Sig_transdc_His_kin-like_C"/>
</dbReference>
<proteinExistence type="predicted"/>
<sequence>MDGGVILGCLMFRPIRVLHVDDRPEYGEIVTAYLAEHDEPFTVVTKTTPNAALETLAEEPFDCLVTDYEMPEMDGLELLSVVQRRYPDLPVILLTAKGNESIASDAIAAGVTDYIPKDDLTESPAVLAKRITNAVERQAYSRQFETLVETLPGVVYRTRETPEWDTEFVGGNCESLIGYPADALVAGEVTWGSDIIHPDDRAAVREAVDSQLEDGDTFELTYRIVTADGDEKWVNEHGQQVAIEDGEGIFEGFITDVTALKENERRLAKYTVTLEGLQRTTRRLLEATTSEAAAEIVVDGLESAFAFDTAGVWLATDDQLEPIAQTERGQSLIDEPPTYSPDTESLSWTAFEEGATKRITTMADHPDRANPETPISSELIVPLGEYALINIGSTEPDAFSEADAERVQLWADTVTEAFTRIDQLQRLKAREDELTRQRDRLDQFASVVSHDLRNPINVASGRLKLAADDCDSDQLDVIDRALTRMEELIDDALLLARQGQTVGETEPVALADLVSQCWGTVATADATIEADCDVTFQADPSRLADVFENLFRNAVEHGDENASITVATTDDGFYIADDGSGIPEDKREQIFETGYSTNRDGTGFGLAIVREIIEAHGWEISVGDSETGGARFDITGVAFE</sequence>
<comment type="caution">
    <text evidence="12">The sequence shown here is derived from an EMBL/GenBank/DDBJ whole genome shotgun (WGS) entry which is preliminary data.</text>
</comment>
<dbReference type="SMART" id="SM00388">
    <property type="entry name" value="HisKA"/>
    <property type="match status" value="1"/>
</dbReference>
<evidence type="ECO:0000313" key="12">
    <source>
        <dbReference type="EMBL" id="RJX43685.1"/>
    </source>
</evidence>
<dbReference type="Pfam" id="PF13185">
    <property type="entry name" value="GAF_2"/>
    <property type="match status" value="1"/>
</dbReference>
<dbReference type="Pfam" id="PF02518">
    <property type="entry name" value="HATPase_c"/>
    <property type="match status" value="1"/>
</dbReference>
<dbReference type="Pfam" id="PF00072">
    <property type="entry name" value="Response_reg"/>
    <property type="match status" value="1"/>
</dbReference>
<evidence type="ECO:0000256" key="7">
    <source>
        <dbReference type="PROSITE-ProRule" id="PRU00169"/>
    </source>
</evidence>
<dbReference type="InterPro" id="IPR003018">
    <property type="entry name" value="GAF"/>
</dbReference>
<evidence type="ECO:0000259" key="9">
    <source>
        <dbReference type="PROSITE" id="PS50110"/>
    </source>
</evidence>
<dbReference type="SUPFAM" id="SSF55785">
    <property type="entry name" value="PYP-like sensor domain (PAS domain)"/>
    <property type="match status" value="1"/>
</dbReference>
<dbReference type="InterPro" id="IPR001789">
    <property type="entry name" value="Sig_transdc_resp-reg_receiver"/>
</dbReference>
<dbReference type="SUPFAM" id="SSF52172">
    <property type="entry name" value="CheY-like"/>
    <property type="match status" value="1"/>
</dbReference>
<keyword evidence="6" id="KW-0902">Two-component regulatory system</keyword>
<dbReference type="AlphaFoldDB" id="A0A3A6QCF7"/>
<dbReference type="InterPro" id="IPR003594">
    <property type="entry name" value="HATPase_dom"/>
</dbReference>
<dbReference type="Gene3D" id="3.30.565.10">
    <property type="entry name" value="Histidine kinase-like ATPase, C-terminal domain"/>
    <property type="match status" value="1"/>
</dbReference>
<dbReference type="CDD" id="cd00082">
    <property type="entry name" value="HisKA"/>
    <property type="match status" value="1"/>
</dbReference>
<dbReference type="GO" id="GO:0000155">
    <property type="term" value="F:phosphorelay sensor kinase activity"/>
    <property type="evidence" value="ECO:0007669"/>
    <property type="project" value="InterPro"/>
</dbReference>
<evidence type="ECO:0000256" key="5">
    <source>
        <dbReference type="ARBA" id="ARBA00022777"/>
    </source>
</evidence>
<dbReference type="PANTHER" id="PTHR43711:SF1">
    <property type="entry name" value="HISTIDINE KINASE 1"/>
    <property type="match status" value="1"/>
</dbReference>
<dbReference type="InterPro" id="IPR050736">
    <property type="entry name" value="Sensor_HK_Regulatory"/>
</dbReference>
<keyword evidence="5" id="KW-0418">Kinase</keyword>
<dbReference type="Gene3D" id="3.30.450.20">
    <property type="entry name" value="PAS domain"/>
    <property type="match status" value="1"/>
</dbReference>
<dbReference type="EC" id="2.7.13.3" evidence="2"/>
<dbReference type="Gene3D" id="3.30.450.40">
    <property type="match status" value="1"/>
</dbReference>
<comment type="catalytic activity">
    <reaction evidence="1">
        <text>ATP + protein L-histidine = ADP + protein N-phospho-L-histidine.</text>
        <dbReference type="EC" id="2.7.13.3"/>
    </reaction>
</comment>
<evidence type="ECO:0000259" key="10">
    <source>
        <dbReference type="PROSITE" id="PS50112"/>
    </source>
</evidence>
<dbReference type="Gene3D" id="3.40.50.2300">
    <property type="match status" value="1"/>
</dbReference>
<feature type="domain" description="Response regulatory" evidence="9">
    <location>
        <begin position="16"/>
        <end position="132"/>
    </location>
</feature>
<feature type="domain" description="PAS" evidence="10">
    <location>
        <begin position="140"/>
        <end position="215"/>
    </location>
</feature>
<evidence type="ECO:0000259" key="8">
    <source>
        <dbReference type="PROSITE" id="PS50109"/>
    </source>
</evidence>
<protein>
    <recommendedName>
        <fullName evidence="2">histidine kinase</fullName>
        <ecNumber evidence="2">2.7.13.3</ecNumber>
    </recommendedName>
</protein>
<dbReference type="InterPro" id="IPR013655">
    <property type="entry name" value="PAS_fold_3"/>
</dbReference>
<dbReference type="SMART" id="SM00448">
    <property type="entry name" value="REC"/>
    <property type="match status" value="1"/>
</dbReference>
<accession>A0A3A6QCF7</accession>
<evidence type="ECO:0000256" key="1">
    <source>
        <dbReference type="ARBA" id="ARBA00000085"/>
    </source>
</evidence>
<dbReference type="InterPro" id="IPR000700">
    <property type="entry name" value="PAS-assoc_C"/>
</dbReference>
<feature type="domain" description="PAC" evidence="11">
    <location>
        <begin position="218"/>
        <end position="269"/>
    </location>
</feature>
<dbReference type="Proteomes" id="UP000276588">
    <property type="component" value="Unassembled WGS sequence"/>
</dbReference>
<dbReference type="InterPro" id="IPR000014">
    <property type="entry name" value="PAS"/>
</dbReference>
<dbReference type="PROSITE" id="PS50112">
    <property type="entry name" value="PAS"/>
    <property type="match status" value="1"/>
</dbReference>
<dbReference type="InterPro" id="IPR035965">
    <property type="entry name" value="PAS-like_dom_sf"/>
</dbReference>
<evidence type="ECO:0000259" key="11">
    <source>
        <dbReference type="PROSITE" id="PS50113"/>
    </source>
</evidence>
<gene>
    <name evidence="12" type="ORF">DM826_05380</name>
</gene>
<evidence type="ECO:0000256" key="2">
    <source>
        <dbReference type="ARBA" id="ARBA00012438"/>
    </source>
</evidence>
<dbReference type="SUPFAM" id="SSF47384">
    <property type="entry name" value="Homodimeric domain of signal transducing histidine kinase"/>
    <property type="match status" value="1"/>
</dbReference>
<dbReference type="InterPro" id="IPR005467">
    <property type="entry name" value="His_kinase_dom"/>
</dbReference>
<evidence type="ECO:0000256" key="4">
    <source>
        <dbReference type="ARBA" id="ARBA00022679"/>
    </source>
</evidence>
<dbReference type="InterPro" id="IPR029016">
    <property type="entry name" value="GAF-like_dom_sf"/>
</dbReference>
<evidence type="ECO:0000313" key="13">
    <source>
        <dbReference type="Proteomes" id="UP000276588"/>
    </source>
</evidence>
<name>A0A3A6QCF7_9EURY</name>
<reference evidence="12 13" key="1">
    <citation type="submission" date="2018-06" db="EMBL/GenBank/DDBJ databases">
        <title>Halonotius sp. F13-13 a new haloarchaeeon isolated from a solar saltern from Isla Cristina, Huelva, Spain.</title>
        <authorList>
            <person name="Duran-Viseras A."/>
            <person name="Sanchez-Porro C."/>
            <person name="Ventosa A."/>
        </authorList>
    </citation>
    <scope>NUCLEOTIDE SEQUENCE [LARGE SCALE GENOMIC DNA]</scope>
    <source>
        <strain evidence="12 13">F13-13</strain>
    </source>
</reference>
<dbReference type="SUPFAM" id="SSF55781">
    <property type="entry name" value="GAF domain-like"/>
    <property type="match status" value="1"/>
</dbReference>
<feature type="modified residue" description="4-aspartylphosphate" evidence="7">
    <location>
        <position position="67"/>
    </location>
</feature>